<evidence type="ECO:0000256" key="6">
    <source>
        <dbReference type="RuleBase" id="RU363032"/>
    </source>
</evidence>
<dbReference type="PANTHER" id="PTHR30177:SF4">
    <property type="entry name" value="OSMOPROTECTANT IMPORT PERMEASE PROTEIN OSMW"/>
    <property type="match status" value="1"/>
</dbReference>
<dbReference type="InterPro" id="IPR000515">
    <property type="entry name" value="MetI-like"/>
</dbReference>
<accession>A0ABP5ITX5</accession>
<proteinExistence type="inferred from homology"/>
<comment type="subcellular location">
    <subcellularLocation>
        <location evidence="6">Cell membrane</location>
        <topology evidence="6">Multi-pass membrane protein</topology>
    </subcellularLocation>
    <subcellularLocation>
        <location evidence="1">Membrane</location>
        <topology evidence="1">Multi-pass membrane protein</topology>
    </subcellularLocation>
</comment>
<organism evidence="8 9">
    <name type="scientific">Nocardioides furvisabuli</name>
    <dbReference type="NCBI Taxonomy" id="375542"/>
    <lineage>
        <taxon>Bacteria</taxon>
        <taxon>Bacillati</taxon>
        <taxon>Actinomycetota</taxon>
        <taxon>Actinomycetes</taxon>
        <taxon>Propionibacteriales</taxon>
        <taxon>Nocardioidaceae</taxon>
        <taxon>Nocardioides</taxon>
    </lineage>
</organism>
<keyword evidence="2 6" id="KW-0813">Transport</keyword>
<sequence length="261" mass="27546">MDRDGPVGIGLAHALEPDHRLVAPCSVHAVTILGAADSGPSCYSRFVNEWFCWQYVEDRQGQITDALVEHVLITLSALALGIAIAIPLALLARRVPRLESAVLGFSTGVYTVPSLALLPLLVPFTGLSAATVVIGLGLYALTILVRALLDGLRSVPDDVREAARGLGYGRARMLTRIEMPLALPVAMAGLRVAAVSTIALTTVGTLVSYGGLGDLISHGVQRDFRAELMTAAVLCVVLAVVLDVLLVLLQRVLTPWTAGAR</sequence>
<dbReference type="EMBL" id="BAAAMQ010000010">
    <property type="protein sequence ID" value="GAA2106435.1"/>
    <property type="molecule type" value="Genomic_DNA"/>
</dbReference>
<evidence type="ECO:0000256" key="5">
    <source>
        <dbReference type="ARBA" id="ARBA00023136"/>
    </source>
</evidence>
<keyword evidence="9" id="KW-1185">Reference proteome</keyword>
<dbReference type="PROSITE" id="PS50928">
    <property type="entry name" value="ABC_TM1"/>
    <property type="match status" value="1"/>
</dbReference>
<feature type="transmembrane region" description="Helical" evidence="6">
    <location>
        <begin position="181"/>
        <end position="208"/>
    </location>
</feature>
<keyword evidence="5 6" id="KW-0472">Membrane</keyword>
<feature type="transmembrane region" description="Helical" evidence="6">
    <location>
        <begin position="71"/>
        <end position="90"/>
    </location>
</feature>
<dbReference type="CDD" id="cd06261">
    <property type="entry name" value="TM_PBP2"/>
    <property type="match status" value="1"/>
</dbReference>
<evidence type="ECO:0000313" key="9">
    <source>
        <dbReference type="Proteomes" id="UP001501161"/>
    </source>
</evidence>
<evidence type="ECO:0000313" key="8">
    <source>
        <dbReference type="EMBL" id="GAA2106435.1"/>
    </source>
</evidence>
<dbReference type="Proteomes" id="UP001501161">
    <property type="component" value="Unassembled WGS sequence"/>
</dbReference>
<reference evidence="9" key="1">
    <citation type="journal article" date="2019" name="Int. J. Syst. Evol. Microbiol.">
        <title>The Global Catalogue of Microorganisms (GCM) 10K type strain sequencing project: providing services to taxonomists for standard genome sequencing and annotation.</title>
        <authorList>
            <consortium name="The Broad Institute Genomics Platform"/>
            <consortium name="The Broad Institute Genome Sequencing Center for Infectious Disease"/>
            <person name="Wu L."/>
            <person name="Ma J."/>
        </authorList>
    </citation>
    <scope>NUCLEOTIDE SEQUENCE [LARGE SCALE GENOMIC DNA]</scope>
    <source>
        <strain evidence="9">JCM 13813</strain>
    </source>
</reference>
<dbReference type="InterPro" id="IPR051204">
    <property type="entry name" value="ABC_transp_perm/SBD"/>
</dbReference>
<dbReference type="PANTHER" id="PTHR30177">
    <property type="entry name" value="GLYCINE BETAINE/L-PROLINE TRANSPORT SYSTEM PERMEASE PROTEIN PROW"/>
    <property type="match status" value="1"/>
</dbReference>
<feature type="transmembrane region" description="Helical" evidence="6">
    <location>
        <begin position="102"/>
        <end position="121"/>
    </location>
</feature>
<keyword evidence="3 6" id="KW-0812">Transmembrane</keyword>
<comment type="caution">
    <text evidence="8">The sequence shown here is derived from an EMBL/GenBank/DDBJ whole genome shotgun (WGS) entry which is preliminary data.</text>
</comment>
<evidence type="ECO:0000256" key="1">
    <source>
        <dbReference type="ARBA" id="ARBA00004141"/>
    </source>
</evidence>
<keyword evidence="4 6" id="KW-1133">Transmembrane helix</keyword>
<protein>
    <submittedName>
        <fullName evidence="8">ABC transporter permease</fullName>
    </submittedName>
</protein>
<feature type="domain" description="ABC transmembrane type-1" evidence="7">
    <location>
        <begin position="67"/>
        <end position="246"/>
    </location>
</feature>
<evidence type="ECO:0000256" key="2">
    <source>
        <dbReference type="ARBA" id="ARBA00022448"/>
    </source>
</evidence>
<comment type="similarity">
    <text evidence="6">Belongs to the binding-protein-dependent transport system permease family.</text>
</comment>
<gene>
    <name evidence="8" type="ORF">GCM10009726_19390</name>
</gene>
<evidence type="ECO:0000256" key="3">
    <source>
        <dbReference type="ARBA" id="ARBA00022692"/>
    </source>
</evidence>
<name>A0ABP5ITX5_9ACTN</name>
<feature type="transmembrane region" description="Helical" evidence="6">
    <location>
        <begin position="127"/>
        <end position="149"/>
    </location>
</feature>
<feature type="transmembrane region" description="Helical" evidence="6">
    <location>
        <begin position="228"/>
        <end position="249"/>
    </location>
</feature>
<dbReference type="Pfam" id="PF00528">
    <property type="entry name" value="BPD_transp_1"/>
    <property type="match status" value="1"/>
</dbReference>
<evidence type="ECO:0000256" key="4">
    <source>
        <dbReference type="ARBA" id="ARBA00022989"/>
    </source>
</evidence>
<dbReference type="InterPro" id="IPR035906">
    <property type="entry name" value="MetI-like_sf"/>
</dbReference>
<evidence type="ECO:0000259" key="7">
    <source>
        <dbReference type="PROSITE" id="PS50928"/>
    </source>
</evidence>
<dbReference type="Gene3D" id="1.10.3720.10">
    <property type="entry name" value="MetI-like"/>
    <property type="match status" value="1"/>
</dbReference>
<dbReference type="SUPFAM" id="SSF161098">
    <property type="entry name" value="MetI-like"/>
    <property type="match status" value="1"/>
</dbReference>